<sequence length="100" mass="10899">MASVGTSSSVATQDHALGELDDSLPDPDAAQFIPGSNIDPSKLMLFLRTKFGAGTYDTHILQNSYCIIAPAKLSIVRSAHFSKGRFTNRCQGEIARCRRR</sequence>
<evidence type="ECO:0000313" key="2">
    <source>
        <dbReference type="EMBL" id="KAF2714313.1"/>
    </source>
</evidence>
<dbReference type="Proteomes" id="UP000799428">
    <property type="component" value="Unassembled WGS sequence"/>
</dbReference>
<feature type="compositionally biased region" description="Polar residues" evidence="1">
    <location>
        <begin position="1"/>
        <end position="12"/>
    </location>
</feature>
<keyword evidence="3" id="KW-1185">Reference proteome</keyword>
<name>A0A6G1KNU8_9PLEO</name>
<evidence type="ECO:0000313" key="3">
    <source>
        <dbReference type="Proteomes" id="UP000799428"/>
    </source>
</evidence>
<organism evidence="2 3">
    <name type="scientific">Pleomassaria siparia CBS 279.74</name>
    <dbReference type="NCBI Taxonomy" id="1314801"/>
    <lineage>
        <taxon>Eukaryota</taxon>
        <taxon>Fungi</taxon>
        <taxon>Dikarya</taxon>
        <taxon>Ascomycota</taxon>
        <taxon>Pezizomycotina</taxon>
        <taxon>Dothideomycetes</taxon>
        <taxon>Pleosporomycetidae</taxon>
        <taxon>Pleosporales</taxon>
        <taxon>Pleomassariaceae</taxon>
        <taxon>Pleomassaria</taxon>
    </lineage>
</organism>
<dbReference type="OrthoDB" id="3761882at2759"/>
<gene>
    <name evidence="2" type="ORF">K504DRAFT_486259</name>
</gene>
<accession>A0A6G1KNU8</accession>
<evidence type="ECO:0000256" key="1">
    <source>
        <dbReference type="SAM" id="MobiDB-lite"/>
    </source>
</evidence>
<protein>
    <submittedName>
        <fullName evidence="2">Uncharacterized protein</fullName>
    </submittedName>
</protein>
<feature type="region of interest" description="Disordered" evidence="1">
    <location>
        <begin position="1"/>
        <end position="33"/>
    </location>
</feature>
<reference evidence="2" key="1">
    <citation type="journal article" date="2020" name="Stud. Mycol.">
        <title>101 Dothideomycetes genomes: a test case for predicting lifestyles and emergence of pathogens.</title>
        <authorList>
            <person name="Haridas S."/>
            <person name="Albert R."/>
            <person name="Binder M."/>
            <person name="Bloem J."/>
            <person name="Labutti K."/>
            <person name="Salamov A."/>
            <person name="Andreopoulos B."/>
            <person name="Baker S."/>
            <person name="Barry K."/>
            <person name="Bills G."/>
            <person name="Bluhm B."/>
            <person name="Cannon C."/>
            <person name="Castanera R."/>
            <person name="Culley D."/>
            <person name="Daum C."/>
            <person name="Ezra D."/>
            <person name="Gonzalez J."/>
            <person name="Henrissat B."/>
            <person name="Kuo A."/>
            <person name="Liang C."/>
            <person name="Lipzen A."/>
            <person name="Lutzoni F."/>
            <person name="Magnuson J."/>
            <person name="Mondo S."/>
            <person name="Nolan M."/>
            <person name="Ohm R."/>
            <person name="Pangilinan J."/>
            <person name="Park H.-J."/>
            <person name="Ramirez L."/>
            <person name="Alfaro M."/>
            <person name="Sun H."/>
            <person name="Tritt A."/>
            <person name="Yoshinaga Y."/>
            <person name="Zwiers L.-H."/>
            <person name="Turgeon B."/>
            <person name="Goodwin S."/>
            <person name="Spatafora J."/>
            <person name="Crous P."/>
            <person name="Grigoriev I."/>
        </authorList>
    </citation>
    <scope>NUCLEOTIDE SEQUENCE</scope>
    <source>
        <strain evidence="2">CBS 279.74</strain>
    </source>
</reference>
<dbReference type="AlphaFoldDB" id="A0A6G1KNU8"/>
<proteinExistence type="predicted"/>
<dbReference type="EMBL" id="MU005764">
    <property type="protein sequence ID" value="KAF2714313.1"/>
    <property type="molecule type" value="Genomic_DNA"/>
</dbReference>